<dbReference type="Pfam" id="PF13202">
    <property type="entry name" value="EF-hand_5"/>
    <property type="match status" value="4"/>
</dbReference>
<evidence type="ECO:0000256" key="1">
    <source>
        <dbReference type="SAM" id="MobiDB-lite"/>
    </source>
</evidence>
<dbReference type="SMART" id="SM00054">
    <property type="entry name" value="EFh"/>
    <property type="match status" value="3"/>
</dbReference>
<evidence type="ECO:0000259" key="3">
    <source>
        <dbReference type="PROSITE" id="PS50222"/>
    </source>
</evidence>
<dbReference type="InterPro" id="IPR002048">
    <property type="entry name" value="EF_hand_dom"/>
</dbReference>
<dbReference type="PROSITE" id="PS00018">
    <property type="entry name" value="EF_HAND_1"/>
    <property type="match status" value="2"/>
</dbReference>
<reference evidence="4" key="2">
    <citation type="submission" date="2023-07" db="EMBL/GenBank/DDBJ databases">
        <authorList>
            <person name="Sun H."/>
        </authorList>
    </citation>
    <scope>NUCLEOTIDE SEQUENCE</scope>
    <source>
        <strain evidence="4">05753</strain>
    </source>
</reference>
<name>A0ABT8SQY4_9HYPH</name>
<feature type="domain" description="EF-hand" evidence="3">
    <location>
        <begin position="72"/>
        <end position="101"/>
    </location>
</feature>
<reference evidence="4" key="1">
    <citation type="journal article" date="2015" name="Int. J. Syst. Evol. Microbiol.">
        <title>Rhizobium oryzicola sp. nov., potential plant-growth-promoting endophytic bacteria isolated from rice roots.</title>
        <authorList>
            <person name="Zhang X.X."/>
            <person name="Gao J.S."/>
            <person name="Cao Y.H."/>
            <person name="Sheirdil R.A."/>
            <person name="Wang X.C."/>
            <person name="Zhang L."/>
        </authorList>
    </citation>
    <scope>NUCLEOTIDE SEQUENCE</scope>
    <source>
        <strain evidence="4">05753</strain>
    </source>
</reference>
<dbReference type="EMBL" id="JAUKWQ010000001">
    <property type="protein sequence ID" value="MDO1580845.1"/>
    <property type="molecule type" value="Genomic_DNA"/>
</dbReference>
<dbReference type="Gene3D" id="1.10.238.10">
    <property type="entry name" value="EF-hand"/>
    <property type="match status" value="2"/>
</dbReference>
<dbReference type="SUPFAM" id="SSF47473">
    <property type="entry name" value="EF-hand"/>
    <property type="match status" value="1"/>
</dbReference>
<keyword evidence="5" id="KW-1185">Reference proteome</keyword>
<evidence type="ECO:0000313" key="4">
    <source>
        <dbReference type="EMBL" id="MDO1580845.1"/>
    </source>
</evidence>
<feature type="signal peptide" evidence="2">
    <location>
        <begin position="1"/>
        <end position="26"/>
    </location>
</feature>
<dbReference type="InterPro" id="IPR018247">
    <property type="entry name" value="EF_Hand_1_Ca_BS"/>
</dbReference>
<gene>
    <name evidence="4" type="ORF">Q2T52_01930</name>
</gene>
<feature type="compositionally biased region" description="Basic and acidic residues" evidence="1">
    <location>
        <begin position="121"/>
        <end position="132"/>
    </location>
</feature>
<keyword evidence="2" id="KW-0732">Signal</keyword>
<dbReference type="RefSeq" id="WP_302074989.1">
    <property type="nucleotide sequence ID" value="NZ_JAUKWQ010000001.1"/>
</dbReference>
<organism evidence="4 5">
    <name type="scientific">Rhizobium oryzicola</name>
    <dbReference type="NCBI Taxonomy" id="1232668"/>
    <lineage>
        <taxon>Bacteria</taxon>
        <taxon>Pseudomonadati</taxon>
        <taxon>Pseudomonadota</taxon>
        <taxon>Alphaproteobacteria</taxon>
        <taxon>Hyphomicrobiales</taxon>
        <taxon>Rhizobiaceae</taxon>
        <taxon>Rhizobium/Agrobacterium group</taxon>
        <taxon>Rhizobium</taxon>
    </lineage>
</organism>
<evidence type="ECO:0000256" key="2">
    <source>
        <dbReference type="SAM" id="SignalP"/>
    </source>
</evidence>
<protein>
    <recommendedName>
        <fullName evidence="3">EF-hand domain-containing protein</fullName>
    </recommendedName>
</protein>
<dbReference type="PROSITE" id="PS50222">
    <property type="entry name" value="EF_HAND_2"/>
    <property type="match status" value="2"/>
</dbReference>
<accession>A0ABT8SQY4</accession>
<feature type="compositionally biased region" description="Basic and acidic residues" evidence="1">
    <location>
        <begin position="102"/>
        <end position="111"/>
    </location>
</feature>
<feature type="domain" description="EF-hand" evidence="3">
    <location>
        <begin position="175"/>
        <end position="205"/>
    </location>
</feature>
<sequence length="205" mass="22154">MNGKKFALAALGATLLMGAAAPASYAAPDRHGPRPGPERAMMMDRMFIYLLKNADANKDGKITKDELVAWEENLFSQIDANKDGSITPGELRAYQKTKMEEWRSKMKEARADAPPPGPDGKGPDGKGPDHKGPHGPRNGMGPDRMGPGHKGPGLMGNRIFRMIDTDENGQISKAEASAAVDKLFTRMDRNKDGVISIDDLPNGPF</sequence>
<evidence type="ECO:0000313" key="5">
    <source>
        <dbReference type="Proteomes" id="UP001169006"/>
    </source>
</evidence>
<feature type="region of interest" description="Disordered" evidence="1">
    <location>
        <begin position="102"/>
        <end position="156"/>
    </location>
</feature>
<feature type="chain" id="PRO_5046903098" description="EF-hand domain-containing protein" evidence="2">
    <location>
        <begin position="27"/>
        <end position="205"/>
    </location>
</feature>
<comment type="caution">
    <text evidence="4">The sequence shown here is derived from an EMBL/GenBank/DDBJ whole genome shotgun (WGS) entry which is preliminary data.</text>
</comment>
<proteinExistence type="predicted"/>
<dbReference type="InterPro" id="IPR011992">
    <property type="entry name" value="EF-hand-dom_pair"/>
</dbReference>
<dbReference type="Proteomes" id="UP001169006">
    <property type="component" value="Unassembled WGS sequence"/>
</dbReference>